<protein>
    <submittedName>
        <fullName evidence="1">6584_t:CDS:1</fullName>
    </submittedName>
</protein>
<gene>
    <name evidence="1" type="ORF">SCALOS_LOCUS894</name>
</gene>
<evidence type="ECO:0000313" key="2">
    <source>
        <dbReference type="Proteomes" id="UP000789860"/>
    </source>
</evidence>
<dbReference type="EMBL" id="CAJVPM010000487">
    <property type="protein sequence ID" value="CAG8445421.1"/>
    <property type="molecule type" value="Genomic_DNA"/>
</dbReference>
<reference evidence="1" key="1">
    <citation type="submission" date="2021-06" db="EMBL/GenBank/DDBJ databases">
        <authorList>
            <person name="Kallberg Y."/>
            <person name="Tangrot J."/>
            <person name="Rosling A."/>
        </authorList>
    </citation>
    <scope>NUCLEOTIDE SEQUENCE</scope>
    <source>
        <strain evidence="1">AU212A</strain>
    </source>
</reference>
<keyword evidence="2" id="KW-1185">Reference proteome</keyword>
<comment type="caution">
    <text evidence="1">The sequence shown here is derived from an EMBL/GenBank/DDBJ whole genome shotgun (WGS) entry which is preliminary data.</text>
</comment>
<proteinExistence type="predicted"/>
<accession>A0ACA9K0P5</accession>
<organism evidence="1 2">
    <name type="scientific">Scutellospora calospora</name>
    <dbReference type="NCBI Taxonomy" id="85575"/>
    <lineage>
        <taxon>Eukaryota</taxon>
        <taxon>Fungi</taxon>
        <taxon>Fungi incertae sedis</taxon>
        <taxon>Mucoromycota</taxon>
        <taxon>Glomeromycotina</taxon>
        <taxon>Glomeromycetes</taxon>
        <taxon>Diversisporales</taxon>
        <taxon>Gigasporaceae</taxon>
        <taxon>Scutellospora</taxon>
    </lineage>
</organism>
<evidence type="ECO:0000313" key="1">
    <source>
        <dbReference type="EMBL" id="CAG8445421.1"/>
    </source>
</evidence>
<name>A0ACA9K0P5_9GLOM</name>
<dbReference type="Proteomes" id="UP000789860">
    <property type="component" value="Unassembled WGS sequence"/>
</dbReference>
<sequence length="459" mass="54820">MFYFQHKIKSYLLLNLRKHTPRRLCTHTYESLINLLKRKSFSTSSINNFTREIEPSYNFASRIRHTLPRQLRPWSRLELKVLDTLVKKHGQDWDKVAKHIPGRNAGECCIQYYSMPLYYRELRDEVENINTKDTKSSEFKTIFSEEECKIIDNLLEKYGCRWSLISNQFPSKTPELIETFVYENLNKFPALLMLSDNSIRNKSWSDSEMKLLDNLFKKYCRNNNLISQRISNRLSGSMSRLLLRFPHKLQKIRNIKTSKWFKISSPWTERETCLLNELVEQYGNDWSLISTMLPGRTAYACKDKYYSCWLPSLSSNKADLVKHSWPHEVIQLLDLLISKYGKWQIIPTLLPGISPMNRHVRTTTLTRGWKEREISLLKDLIKKYGQNWKKIQLYFPHKQLKAIEFHVRTNPQLYYIEGQENEVDLYEIQQHFCIRRPWSGEETRKLLELKSQYGTDWHI</sequence>